<protein>
    <submittedName>
        <fullName evidence="4">YafY family transcriptional regulator</fullName>
    </submittedName>
</protein>
<dbReference type="Proteomes" id="UP000501168">
    <property type="component" value="Chromosome"/>
</dbReference>
<proteinExistence type="predicted"/>
<dbReference type="RefSeq" id="WP_166916690.1">
    <property type="nucleotide sequence ID" value="NZ_CP050253.1"/>
</dbReference>
<accession>A0A6G9ICW6</accession>
<feature type="domain" description="HTH deoR-type" evidence="3">
    <location>
        <begin position="3"/>
        <end position="58"/>
    </location>
</feature>
<evidence type="ECO:0000256" key="1">
    <source>
        <dbReference type="ARBA" id="ARBA00023015"/>
    </source>
</evidence>
<keyword evidence="1" id="KW-0805">Transcription regulation</keyword>
<evidence type="ECO:0000313" key="4">
    <source>
        <dbReference type="EMBL" id="QIQ21659.1"/>
    </source>
</evidence>
<dbReference type="AlphaFoldDB" id="A0A6G9ICW6"/>
<gene>
    <name evidence="4" type="ORF">IPMB12_08190</name>
</gene>
<evidence type="ECO:0000256" key="2">
    <source>
        <dbReference type="ARBA" id="ARBA00023163"/>
    </source>
</evidence>
<dbReference type="PROSITE" id="PS52050">
    <property type="entry name" value="WYL"/>
    <property type="match status" value="1"/>
</dbReference>
<dbReference type="InterPro" id="IPR026881">
    <property type="entry name" value="WYL_dom"/>
</dbReference>
<dbReference type="EMBL" id="CP050253">
    <property type="protein sequence ID" value="QIQ21659.1"/>
    <property type="molecule type" value="Genomic_DNA"/>
</dbReference>
<dbReference type="InterPro" id="IPR036388">
    <property type="entry name" value="WH-like_DNA-bd_sf"/>
</dbReference>
<dbReference type="InterPro" id="IPR036390">
    <property type="entry name" value="WH_DNA-bd_sf"/>
</dbReference>
<sequence>MRRADRLFQIIQFLRTRRLTTAKWLAEKLEISERTVYRDIQDLMSTGVPIDGEAGVGYVLRKDYDLPPLMFDLDELTTLVLGARMVAALGGKMKTNADRALSKLNSALPKKLQEDINKIKLYAPSFNRLHYGAMIDLINQAIIQHQVISIDYQKPQDVVAERRKIYPLGVFFWSDRWTMVGWCTTRNDFRHFRLDRILEYTLLDETFKLEKEQRLETYLASVIV</sequence>
<reference evidence="4 5" key="1">
    <citation type="submission" date="2020-03" db="EMBL/GenBank/DDBJ databases">
        <title>Complete genome sequence of Orbus sp. IPMB12 (BCRC 80908).</title>
        <authorList>
            <person name="Lo W.-S."/>
            <person name="Chang T.-H."/>
            <person name="Kuo C.-H."/>
        </authorList>
    </citation>
    <scope>NUCLEOTIDE SEQUENCE [LARGE SCALE GENOMIC DNA]</scope>
    <source>
        <strain evidence="4 5">IPMB12</strain>
    </source>
</reference>
<dbReference type="GO" id="GO:0003700">
    <property type="term" value="F:DNA-binding transcription factor activity"/>
    <property type="evidence" value="ECO:0007669"/>
    <property type="project" value="InterPro"/>
</dbReference>
<keyword evidence="2" id="KW-0804">Transcription</keyword>
<dbReference type="Pfam" id="PF13280">
    <property type="entry name" value="WYL"/>
    <property type="match status" value="1"/>
</dbReference>
<organism evidence="4 5">
    <name type="scientific">Zophobihabitans entericus</name>
    <dbReference type="NCBI Taxonomy" id="1635327"/>
    <lineage>
        <taxon>Bacteria</taxon>
        <taxon>Pseudomonadati</taxon>
        <taxon>Pseudomonadota</taxon>
        <taxon>Gammaproteobacteria</taxon>
        <taxon>Orbales</taxon>
        <taxon>Orbaceae</taxon>
        <taxon>Zophobihabitans</taxon>
    </lineage>
</organism>
<keyword evidence="5" id="KW-1185">Reference proteome</keyword>
<dbReference type="Gene3D" id="1.10.10.10">
    <property type="entry name" value="Winged helix-like DNA-binding domain superfamily/Winged helix DNA-binding domain"/>
    <property type="match status" value="1"/>
</dbReference>
<evidence type="ECO:0000259" key="3">
    <source>
        <dbReference type="PROSITE" id="PS51000"/>
    </source>
</evidence>
<dbReference type="InterPro" id="IPR051534">
    <property type="entry name" value="CBASS_pafABC_assoc_protein"/>
</dbReference>
<evidence type="ECO:0000313" key="5">
    <source>
        <dbReference type="Proteomes" id="UP000501168"/>
    </source>
</evidence>
<dbReference type="KEGG" id="orb:IPMB12_08190"/>
<dbReference type="InterPro" id="IPR013196">
    <property type="entry name" value="HTH_11"/>
</dbReference>
<name>A0A6G9ICW6_9GAMM</name>
<dbReference type="SUPFAM" id="SSF46785">
    <property type="entry name" value="Winged helix' DNA-binding domain"/>
    <property type="match status" value="1"/>
</dbReference>
<dbReference type="PANTHER" id="PTHR34580:SF3">
    <property type="entry name" value="PROTEIN PAFB"/>
    <property type="match status" value="1"/>
</dbReference>
<dbReference type="PROSITE" id="PS51000">
    <property type="entry name" value="HTH_DEOR_2"/>
    <property type="match status" value="1"/>
</dbReference>
<dbReference type="PANTHER" id="PTHR34580">
    <property type="match status" value="1"/>
</dbReference>
<dbReference type="Pfam" id="PF08279">
    <property type="entry name" value="HTH_11"/>
    <property type="match status" value="1"/>
</dbReference>
<dbReference type="InParanoid" id="A0A6G9ICW6"/>
<dbReference type="InterPro" id="IPR001034">
    <property type="entry name" value="DeoR_HTH"/>
</dbReference>